<feature type="chain" id="PRO_5046525497" description="LPXTG-motif cell wall anchor domain-containing protein" evidence="2">
    <location>
        <begin position="23"/>
        <end position="58"/>
    </location>
</feature>
<keyword evidence="1" id="KW-1133">Transmembrane helix</keyword>
<evidence type="ECO:0000256" key="1">
    <source>
        <dbReference type="SAM" id="Phobius"/>
    </source>
</evidence>
<gene>
    <name evidence="3" type="ORF">MW084_22235</name>
</gene>
<evidence type="ECO:0008006" key="5">
    <source>
        <dbReference type="Google" id="ProtNLM"/>
    </source>
</evidence>
<evidence type="ECO:0000313" key="3">
    <source>
        <dbReference type="EMBL" id="URN18206.1"/>
    </source>
</evidence>
<keyword evidence="1" id="KW-0472">Membrane</keyword>
<evidence type="ECO:0000256" key="2">
    <source>
        <dbReference type="SAM" id="SignalP"/>
    </source>
</evidence>
<proteinExistence type="predicted"/>
<dbReference type="RefSeq" id="WP_010475523.1">
    <property type="nucleotide sequence ID" value="NZ_CP095474.1"/>
</dbReference>
<keyword evidence="2" id="KW-0732">Signal</keyword>
<reference evidence="3" key="1">
    <citation type="submission" date="2022-04" db="EMBL/GenBank/DDBJ databases">
        <title>Systematic whole-genome sequencing reveals an unexpected diversity among actinomycetoma pathogens and provides insights into their antibacterial susceptibilities.</title>
        <authorList>
            <person name="Watson A.K."/>
            <person name="Kepplinger B."/>
            <person name="Bakhiet S.M."/>
            <person name="Mhmoud N.A."/>
            <person name="Chapman J."/>
            <person name="Allenby N."/>
            <person name="Mickiewicz K."/>
            <person name="Goodfellow M."/>
            <person name="Fahal A.H."/>
            <person name="Errington J."/>
        </authorList>
    </citation>
    <scope>NUCLEOTIDE SEQUENCE</scope>
    <source>
        <strain evidence="3">SD 504</strain>
    </source>
</reference>
<keyword evidence="4" id="KW-1185">Reference proteome</keyword>
<keyword evidence="1" id="KW-0812">Transmembrane</keyword>
<feature type="signal peptide" evidence="2">
    <location>
        <begin position="1"/>
        <end position="22"/>
    </location>
</feature>
<sequence length="58" mass="5965">MKVLLWLLLVAAVAANVSTSFAFDGGKQVALSVSTGGIALASAACLFLTRDKRRAGRA</sequence>
<name>A0ABY4TI81_9ACTN</name>
<dbReference type="Proteomes" id="UP001056383">
    <property type="component" value="Chromosome"/>
</dbReference>
<protein>
    <recommendedName>
        <fullName evidence="5">LPXTG-motif cell wall anchor domain-containing protein</fullName>
    </recommendedName>
</protein>
<accession>A0ABY4TI81</accession>
<evidence type="ECO:0000313" key="4">
    <source>
        <dbReference type="Proteomes" id="UP001056383"/>
    </source>
</evidence>
<organism evidence="3 4">
    <name type="scientific">Streptomyces sudanensis</name>
    <dbReference type="NCBI Taxonomy" id="436397"/>
    <lineage>
        <taxon>Bacteria</taxon>
        <taxon>Bacillati</taxon>
        <taxon>Actinomycetota</taxon>
        <taxon>Actinomycetes</taxon>
        <taxon>Kitasatosporales</taxon>
        <taxon>Streptomycetaceae</taxon>
        <taxon>Streptomyces</taxon>
    </lineage>
</organism>
<feature type="transmembrane region" description="Helical" evidence="1">
    <location>
        <begin position="32"/>
        <end position="49"/>
    </location>
</feature>
<dbReference type="EMBL" id="CP095474">
    <property type="protein sequence ID" value="URN18206.1"/>
    <property type="molecule type" value="Genomic_DNA"/>
</dbReference>